<dbReference type="InterPro" id="IPR051061">
    <property type="entry name" value="Zinc_finger_trans_reg"/>
</dbReference>
<keyword evidence="12" id="KW-1185">Reference proteome</keyword>
<proteinExistence type="predicted"/>
<dbReference type="InterPro" id="IPR036236">
    <property type="entry name" value="Znf_C2H2_sf"/>
</dbReference>
<evidence type="ECO:0000256" key="9">
    <source>
        <dbReference type="SAM" id="MobiDB-lite"/>
    </source>
</evidence>
<name>A0A168JXV0_MUCCL</name>
<keyword evidence="5" id="KW-0805">Transcription regulation</keyword>
<feature type="region of interest" description="Disordered" evidence="9">
    <location>
        <begin position="1"/>
        <end position="114"/>
    </location>
</feature>
<keyword evidence="7" id="KW-0539">Nucleus</keyword>
<dbReference type="GO" id="GO:0005634">
    <property type="term" value="C:nucleus"/>
    <property type="evidence" value="ECO:0007669"/>
    <property type="project" value="UniProtKB-SubCell"/>
</dbReference>
<dbReference type="SUPFAM" id="SSF57667">
    <property type="entry name" value="beta-beta-alpha zinc fingers"/>
    <property type="match status" value="1"/>
</dbReference>
<feature type="compositionally biased region" description="Basic residues" evidence="9">
    <location>
        <begin position="53"/>
        <end position="64"/>
    </location>
</feature>
<dbReference type="PANTHER" id="PTHR46179">
    <property type="entry name" value="ZINC FINGER PROTEIN"/>
    <property type="match status" value="1"/>
</dbReference>
<evidence type="ECO:0000313" key="12">
    <source>
        <dbReference type="Proteomes" id="UP000077051"/>
    </source>
</evidence>
<feature type="domain" description="C2H2-type" evidence="10">
    <location>
        <begin position="241"/>
        <end position="266"/>
    </location>
</feature>
<evidence type="ECO:0000256" key="3">
    <source>
        <dbReference type="ARBA" id="ARBA00022771"/>
    </source>
</evidence>
<organism evidence="11 12">
    <name type="scientific">Mucor lusitanicus CBS 277.49</name>
    <dbReference type="NCBI Taxonomy" id="747725"/>
    <lineage>
        <taxon>Eukaryota</taxon>
        <taxon>Fungi</taxon>
        <taxon>Fungi incertae sedis</taxon>
        <taxon>Mucoromycota</taxon>
        <taxon>Mucoromycotina</taxon>
        <taxon>Mucoromycetes</taxon>
        <taxon>Mucorales</taxon>
        <taxon>Mucorineae</taxon>
        <taxon>Mucoraceae</taxon>
        <taxon>Mucor</taxon>
    </lineage>
</organism>
<evidence type="ECO:0000313" key="11">
    <source>
        <dbReference type="EMBL" id="OAD01746.1"/>
    </source>
</evidence>
<dbReference type="GO" id="GO:0006357">
    <property type="term" value="P:regulation of transcription by RNA polymerase II"/>
    <property type="evidence" value="ECO:0007669"/>
    <property type="project" value="TreeGrafter"/>
</dbReference>
<dbReference type="InterPro" id="IPR013087">
    <property type="entry name" value="Znf_C2H2_type"/>
</dbReference>
<dbReference type="Gene3D" id="3.30.160.60">
    <property type="entry name" value="Classic Zinc Finger"/>
    <property type="match status" value="2"/>
</dbReference>
<reference evidence="11 12" key="1">
    <citation type="submission" date="2015-06" db="EMBL/GenBank/DDBJ databases">
        <title>Expansion of signal transduction pathways in fungi by whole-genome duplication.</title>
        <authorList>
            <consortium name="DOE Joint Genome Institute"/>
            <person name="Corrochano L.M."/>
            <person name="Kuo A."/>
            <person name="Marcet-Houben M."/>
            <person name="Polaino S."/>
            <person name="Salamov A."/>
            <person name="Villalobos J.M."/>
            <person name="Alvarez M.I."/>
            <person name="Avalos J."/>
            <person name="Benito E.P."/>
            <person name="Benoit I."/>
            <person name="Burger G."/>
            <person name="Camino L.P."/>
            <person name="Canovas D."/>
            <person name="Cerda-Olmedo E."/>
            <person name="Cheng J.-F."/>
            <person name="Dominguez A."/>
            <person name="Elias M."/>
            <person name="Eslava A.P."/>
            <person name="Glaser F."/>
            <person name="Grimwood J."/>
            <person name="Gutierrez G."/>
            <person name="Heitman J."/>
            <person name="Henrissat B."/>
            <person name="Iturriaga E.A."/>
            <person name="Lang B.F."/>
            <person name="Lavin J.L."/>
            <person name="Lee S."/>
            <person name="Li W."/>
            <person name="Lindquist E."/>
            <person name="Lopez-Garcia S."/>
            <person name="Luque E.M."/>
            <person name="Marcos A.T."/>
            <person name="Martin J."/>
            <person name="Mccluskey K."/>
            <person name="Medina H.R."/>
            <person name="Miralles-Duran A."/>
            <person name="Miyazaki A."/>
            <person name="Munoz-Torres E."/>
            <person name="Oguiza J.A."/>
            <person name="Ohm R."/>
            <person name="Olmedo M."/>
            <person name="Orejas M."/>
            <person name="Ortiz-Castellanos L."/>
            <person name="Pisabarro A.G."/>
            <person name="Rodriguez-Romero J."/>
            <person name="Ruiz-Herrera J."/>
            <person name="Ruiz-Vazquez R."/>
            <person name="Sanz C."/>
            <person name="Schackwitz W."/>
            <person name="Schmutz J."/>
            <person name="Shahriari M."/>
            <person name="Shelest E."/>
            <person name="Silva-Franco F."/>
            <person name="Soanes D."/>
            <person name="Syed K."/>
            <person name="Tagua V.G."/>
            <person name="Talbot N.J."/>
            <person name="Thon M."/>
            <person name="De Vries R.P."/>
            <person name="Wiebenga A."/>
            <person name="Yadav J.S."/>
            <person name="Braun E.L."/>
            <person name="Baker S."/>
            <person name="Garre V."/>
            <person name="Horwitz B."/>
            <person name="Torres-Martinez S."/>
            <person name="Idnurm A."/>
            <person name="Herrera-Estrella A."/>
            <person name="Gabaldon T."/>
            <person name="Grigoriev I.V."/>
        </authorList>
    </citation>
    <scope>NUCLEOTIDE SEQUENCE [LARGE SCALE GENOMIC DNA]</scope>
    <source>
        <strain evidence="11 12">CBS 277.49</strain>
    </source>
</reference>
<evidence type="ECO:0000256" key="1">
    <source>
        <dbReference type="ARBA" id="ARBA00004123"/>
    </source>
</evidence>
<feature type="domain" description="C2H2-type" evidence="10">
    <location>
        <begin position="211"/>
        <end position="241"/>
    </location>
</feature>
<dbReference type="PROSITE" id="PS50157">
    <property type="entry name" value="ZINC_FINGER_C2H2_2"/>
    <property type="match status" value="2"/>
</dbReference>
<feature type="compositionally biased region" description="Gly residues" evidence="9">
    <location>
        <begin position="94"/>
        <end position="111"/>
    </location>
</feature>
<dbReference type="EMBL" id="AMYB01000005">
    <property type="protein sequence ID" value="OAD01746.1"/>
    <property type="molecule type" value="Genomic_DNA"/>
</dbReference>
<sequence length="319" mass="34137">MAASPSLKIKLKLSGPRVVDTSSPQPVSPAASIKSVNKKDDSEPSSSTESPRKRAKPNTSRNRKPKAEGTPVPDTPITVDDDNTEETPSQQSRRGGGGGGGGGGNGAGSGAAGQSTTLISRKDLLKYKDIKVRKWTTKPLVFHTLKGFELQIPTWQSGKGIPHEMEEHSMTHPESAEEKMAINDNTTEPISVQEIDQLFSSTAGEKDFRPFLCTQPGCSKSFTTFDQLQTHETNMHGAKKLVCNIDGCHKSFVTSGQMTKHRKMVHYRAARKAKMEAAAAAEAAAAEADSAKADKDDDMATTPSAMNNGDNDSVDVANL</sequence>
<comment type="caution">
    <text evidence="11">The sequence shown here is derived from an EMBL/GenBank/DDBJ whole genome shotgun (WGS) entry which is preliminary data.</text>
</comment>
<dbReference type="Proteomes" id="UP000077051">
    <property type="component" value="Unassembled WGS sequence"/>
</dbReference>
<dbReference type="GO" id="GO:0008270">
    <property type="term" value="F:zinc ion binding"/>
    <property type="evidence" value="ECO:0007669"/>
    <property type="project" value="UniProtKB-KW"/>
</dbReference>
<keyword evidence="4" id="KW-0862">Zinc</keyword>
<dbReference type="STRING" id="747725.A0A168JXV0"/>
<feature type="region of interest" description="Disordered" evidence="9">
    <location>
        <begin position="280"/>
        <end position="319"/>
    </location>
</feature>
<dbReference type="PROSITE" id="PS00028">
    <property type="entry name" value="ZINC_FINGER_C2H2_1"/>
    <property type="match status" value="2"/>
</dbReference>
<dbReference type="SMART" id="SM00355">
    <property type="entry name" value="ZnF_C2H2"/>
    <property type="match status" value="2"/>
</dbReference>
<keyword evidence="3 8" id="KW-0863">Zinc-finger</keyword>
<evidence type="ECO:0000256" key="5">
    <source>
        <dbReference type="ARBA" id="ARBA00023015"/>
    </source>
</evidence>
<evidence type="ECO:0000259" key="10">
    <source>
        <dbReference type="PROSITE" id="PS50157"/>
    </source>
</evidence>
<protein>
    <submittedName>
        <fullName evidence="11">C2H2-type zinc finger transcription factor</fullName>
    </submittedName>
</protein>
<dbReference type="Pfam" id="PF00096">
    <property type="entry name" value="zf-C2H2"/>
    <property type="match status" value="1"/>
</dbReference>
<keyword evidence="2" id="KW-0479">Metal-binding</keyword>
<dbReference type="OrthoDB" id="3437960at2759"/>
<dbReference type="AlphaFoldDB" id="A0A168JXV0"/>
<keyword evidence="6" id="KW-0804">Transcription</keyword>
<evidence type="ECO:0000256" key="4">
    <source>
        <dbReference type="ARBA" id="ARBA00022833"/>
    </source>
</evidence>
<evidence type="ECO:0000256" key="2">
    <source>
        <dbReference type="ARBA" id="ARBA00022723"/>
    </source>
</evidence>
<evidence type="ECO:0000256" key="7">
    <source>
        <dbReference type="ARBA" id="ARBA00023242"/>
    </source>
</evidence>
<evidence type="ECO:0000256" key="8">
    <source>
        <dbReference type="PROSITE-ProRule" id="PRU00042"/>
    </source>
</evidence>
<gene>
    <name evidence="11" type="ORF">MUCCIDRAFT_163710</name>
</gene>
<comment type="subcellular location">
    <subcellularLocation>
        <location evidence="1">Nucleus</location>
    </subcellularLocation>
</comment>
<dbReference type="PANTHER" id="PTHR46179:SF13">
    <property type="entry name" value="C2H2-TYPE DOMAIN-CONTAINING PROTEIN"/>
    <property type="match status" value="1"/>
</dbReference>
<evidence type="ECO:0000256" key="6">
    <source>
        <dbReference type="ARBA" id="ARBA00023163"/>
    </source>
</evidence>
<feature type="compositionally biased region" description="Polar residues" evidence="9">
    <location>
        <begin position="301"/>
        <end position="311"/>
    </location>
</feature>
<dbReference type="VEuPathDB" id="FungiDB:MUCCIDRAFT_163710"/>
<accession>A0A168JXV0</accession>